<feature type="region of interest" description="Disordered" evidence="4">
    <location>
        <begin position="1577"/>
        <end position="1610"/>
    </location>
</feature>
<evidence type="ECO:0000256" key="1">
    <source>
        <dbReference type="ARBA" id="ARBA00022737"/>
    </source>
</evidence>
<dbReference type="InterPro" id="IPR050964">
    <property type="entry name" value="Striated_Muscle_Regulatory"/>
</dbReference>
<protein>
    <submittedName>
        <fullName evidence="7">Tandem-95 repeat protein</fullName>
    </submittedName>
</protein>
<dbReference type="NCBIfam" id="NF012211">
    <property type="entry name" value="tand_rpt_95"/>
    <property type="match status" value="2"/>
</dbReference>
<feature type="compositionally biased region" description="Acidic residues" evidence="4">
    <location>
        <begin position="1286"/>
        <end position="1303"/>
    </location>
</feature>
<keyword evidence="5" id="KW-1133">Transmembrane helix</keyword>
<comment type="caution">
    <text evidence="7">The sequence shown here is derived from an EMBL/GenBank/DDBJ whole genome shotgun (WGS) entry which is preliminary data.</text>
</comment>
<dbReference type="InterPro" id="IPR003961">
    <property type="entry name" value="FN3_dom"/>
</dbReference>
<name>A0ABX1G629_9MICC</name>
<dbReference type="SMART" id="SM00060">
    <property type="entry name" value="FN3"/>
    <property type="match status" value="4"/>
</dbReference>
<keyword evidence="3" id="KW-0624">Polysaccharide degradation</keyword>
<evidence type="ECO:0000256" key="4">
    <source>
        <dbReference type="SAM" id="MobiDB-lite"/>
    </source>
</evidence>
<proteinExistence type="predicted"/>
<feature type="region of interest" description="Disordered" evidence="4">
    <location>
        <begin position="1245"/>
        <end position="1312"/>
    </location>
</feature>
<keyword evidence="3" id="KW-0119">Carbohydrate metabolism</keyword>
<dbReference type="PROSITE" id="PS50853">
    <property type="entry name" value="FN3"/>
    <property type="match status" value="3"/>
</dbReference>
<evidence type="ECO:0000259" key="6">
    <source>
        <dbReference type="PROSITE" id="PS50853"/>
    </source>
</evidence>
<dbReference type="PANTHER" id="PTHR13817:SF73">
    <property type="entry name" value="FIBRONECTIN TYPE-III DOMAIN-CONTAINING PROTEIN"/>
    <property type="match status" value="1"/>
</dbReference>
<feature type="region of interest" description="Disordered" evidence="4">
    <location>
        <begin position="1107"/>
        <end position="1132"/>
    </location>
</feature>
<dbReference type="SUPFAM" id="SSF49265">
    <property type="entry name" value="Fibronectin type III"/>
    <property type="match status" value="2"/>
</dbReference>
<feature type="domain" description="Fibronectin type-III" evidence="6">
    <location>
        <begin position="1597"/>
        <end position="1688"/>
    </location>
</feature>
<evidence type="ECO:0000256" key="5">
    <source>
        <dbReference type="SAM" id="Phobius"/>
    </source>
</evidence>
<feature type="compositionally biased region" description="Polar residues" evidence="4">
    <location>
        <begin position="1949"/>
        <end position="1975"/>
    </location>
</feature>
<keyword evidence="8" id="KW-1185">Reference proteome</keyword>
<gene>
    <name evidence="7" type="ORF">HED64_12375</name>
</gene>
<organism evidence="7 8">
    <name type="scientific">Paeniglutamicibacter terrestris</name>
    <dbReference type="NCBI Taxonomy" id="2723403"/>
    <lineage>
        <taxon>Bacteria</taxon>
        <taxon>Bacillati</taxon>
        <taxon>Actinomycetota</taxon>
        <taxon>Actinomycetes</taxon>
        <taxon>Micrococcales</taxon>
        <taxon>Micrococcaceae</taxon>
        <taxon>Paeniglutamicibacter</taxon>
    </lineage>
</organism>
<evidence type="ECO:0000313" key="8">
    <source>
        <dbReference type="Proteomes" id="UP000746595"/>
    </source>
</evidence>
<dbReference type="Gene3D" id="2.60.40.3440">
    <property type="match status" value="1"/>
</dbReference>
<dbReference type="InterPro" id="IPR013783">
    <property type="entry name" value="Ig-like_fold"/>
</dbReference>
<feature type="domain" description="Fibronectin type-III" evidence="6">
    <location>
        <begin position="1509"/>
        <end position="1596"/>
    </location>
</feature>
<dbReference type="InterPro" id="IPR036116">
    <property type="entry name" value="FN3_sf"/>
</dbReference>
<dbReference type="EMBL" id="JAAWVT010000005">
    <property type="protein sequence ID" value="NKG21499.1"/>
    <property type="molecule type" value="Genomic_DNA"/>
</dbReference>
<sequence length="2062" mass="215596">MAKTSRARWTAPLKGTAFKAVVIPVVAALAVAGAIIHPGFETADVELNDGGVWVTNQAEGKIGHINYQSRVIDGGVVTPLPRYDLAQHAERVFVRNLEQASLTTIDPAMVQFAGDNNLPANSSFSFGTSVVAVTDDEHGTVQATRAENISEFSGEGALPIIESNGEVAAVVGADDTVWTVDYQSGVLAAHTIDAEGTAQPLSEITIEELTSMDKPQLSAVGATGVVFDAASGDVYTSTGGHTTVENPTNAKIQAPGPGAPGVAIALDNALATVSLDGRDVNYEQVDTAGTPIEPVRVGTCTYAAWQTSAQYLRHCADPAQNQNMPIPEMPQGSELKFRVNRDVVVLNDISTGQVWLMNEGMEIVSNWSDLEPPKGEGEAKEEETKEITDAIELPNRTEKNEKPIAEDDTFAVRPGRATLLPVLYNDVDPDGDLLLAELEGGGPSLGELQSVHDGTGFQIVVPKDASGTARFSYTAADGRGGTDTATVNLKVVDEDSNEAPEQQRTTVLQVRQGESASRNLLTDWTDAEGDDLRLLGGTSEGDDVIRVRPDGTLTFQDDGKRIGQKEVTIQVSDGRESTKGRVLVEVLADTAIKPVTATDHVLARVDEATSFEPLLNDVDPSGGGLRLAGVDDVSGLELKTNTETGAVTVTGDRPGTFYAEYLATNGPASAPGLVRIDIKAPEPSDAAPVAVRDMALLPSGQDVLVDVLGNDSDPAGGVLVVTGVENNQEAPFSTSVERNALVRITDVRGLTDPTTISYTISNGATEATGEIRVVPIPAPPRLDPPQANPDSVTVRAGDVATVKVLENDIHPNGGKLELAPELQETEDLGEGSLISVADSTVRFRAGDFEGKPRQVSAVYTVAGPDGQEASASVTFDVQPAADANDLEKNTPPNPLPVQGRVFAGSSTSVQVPLDAIDPDGDSVSLVQFGSSPRFGTAKIRGSAIDYTANKDASGTDEFSYIVEDRLGARSTATVKIGIAPLSEANNPPVAVNDFITVRPERPVAVDVMDNDTDPDGDALALLSEVGSESSVKAEVIDGRVVLSSPPQNGTISVRYRISDGRGGTASATLTVKSDPEARLLAPIARDDRVSLEEVIENDEVTVDILRNDEDPDGSSADLEVSLPDEPAGVDMGEKGLTVRVGAEPQVIAYRLTDPDSLTSNAFVHVPGTGGARPILRSGLALEVEAGQLLPLKLQDLVLVREGHKPRLTTEDAVSSMPANDGNLVVSATELSFRAPKDFSGPAAVTFEVTDGSGPDDSTGLSSTLSVPINVNPAPGNDPNEQREGQGPEDEPEEEEVEEEEQPDPENFPPTLQANALTVGQGGEPAELDLRMAANDANEEDLPKLAFALGAVDIQGVSAEIVDGHTLRVSAAADTPKGTRGTVAISVNDGVNPPTTAAMGITVTGSTRELPVAVADNIADAAQGRTESVDVLTNDHNPYADQGPLRLINARPLDRAQGTVALRGDKVDITPSENFVGTMRVEYTIGDVTDDVSRNVIGTVTLNVKGAPSPPSLPRVESTGDEKAVLTWGPPANNGSPITHYTVTGGGHVQKCATTTCTITPLTNDTIYNFTVTATNAVGESPASPASADVRPDVEPEQPGAPTGKDGDQQATFSWKAPVSRGSAIQGYTLEISPAPANGITQVSGITGTSYTWAGLKNGTAYQTRVRAVNKAAKPSQFSAYSASVTPAGKPFAPNAPTAVRQESAIDGGVVDVSWRAPGANGAALSGYTVRVYEAATLVKTVSGIPASRQRQAVTGLGTGKSYRFTVQASNRVGASDQSQRSTAVTPYGRPKAIGALTAQATGTDRMVRLDFTAPGANGAPVTGYQYSTDGGAWTPFGGPGGTIDTGANGQAHTWQVRALNAAGPASPSPASNQMSAYGPLRDNAQIAATHGDHWIKFTWNAAAGEANGRTLTHTVTVDGNNTANDGAERLENLGYSTARTLKITASDAEGQSKSWSKTEQTNSKPARSVQLSRGPNYNGYPNSTCAPDCYKYHVELYDFDPGTHTYEATCYHSGGNFASNPVTIDVGPKGRASADLPCVVEPGYKSPYYATVDGVESNTTGF</sequence>
<feature type="domain" description="Fibronectin type-III" evidence="6">
    <location>
        <begin position="1695"/>
        <end position="1788"/>
    </location>
</feature>
<dbReference type="Pfam" id="PF00041">
    <property type="entry name" value="fn3"/>
    <property type="match status" value="3"/>
</dbReference>
<reference evidence="7 8" key="1">
    <citation type="submission" date="2020-04" db="EMBL/GenBank/DDBJ databases">
        <title>Paeniglutamicibacter sp. ANT13_2, a novel actinomycete isolated from sediment in Antarctica.</title>
        <authorList>
            <person name="Sakdapetsiri C."/>
            <person name="Pinyakong O."/>
        </authorList>
    </citation>
    <scope>NUCLEOTIDE SEQUENCE [LARGE SCALE GENOMIC DNA]</scope>
    <source>
        <strain evidence="7 8">ANT13_2</strain>
    </source>
</reference>
<dbReference type="Gene3D" id="2.60.40.2810">
    <property type="match status" value="1"/>
</dbReference>
<dbReference type="PANTHER" id="PTHR13817">
    <property type="entry name" value="TITIN"/>
    <property type="match status" value="1"/>
</dbReference>
<feature type="compositionally biased region" description="Polar residues" evidence="4">
    <location>
        <begin position="1258"/>
        <end position="1268"/>
    </location>
</feature>
<keyword evidence="5" id="KW-0472">Membrane</keyword>
<evidence type="ECO:0000313" key="7">
    <source>
        <dbReference type="EMBL" id="NKG21499.1"/>
    </source>
</evidence>
<evidence type="ECO:0000256" key="2">
    <source>
        <dbReference type="ARBA" id="ARBA00023295"/>
    </source>
</evidence>
<dbReference type="Proteomes" id="UP000746595">
    <property type="component" value="Unassembled WGS sequence"/>
</dbReference>
<dbReference type="CDD" id="cd00063">
    <property type="entry name" value="FN3"/>
    <property type="match status" value="3"/>
</dbReference>
<dbReference type="Gene3D" id="2.60.40.10">
    <property type="entry name" value="Immunoglobulins"/>
    <property type="match status" value="4"/>
</dbReference>
<keyword evidence="2" id="KW-0378">Hydrolase</keyword>
<dbReference type="RefSeq" id="WP_168152294.1">
    <property type="nucleotide sequence ID" value="NZ_JAAWVT010000005.1"/>
</dbReference>
<evidence type="ECO:0000256" key="3">
    <source>
        <dbReference type="ARBA" id="ARBA00023326"/>
    </source>
</evidence>
<keyword evidence="1" id="KW-0677">Repeat</keyword>
<feature type="transmembrane region" description="Helical" evidence="5">
    <location>
        <begin position="21"/>
        <end position="40"/>
    </location>
</feature>
<accession>A0ABX1G629</accession>
<keyword evidence="5" id="KW-0812">Transmembrane</keyword>
<keyword evidence="2" id="KW-0326">Glycosidase</keyword>
<dbReference type="Pfam" id="PF17963">
    <property type="entry name" value="Big_9"/>
    <property type="match status" value="7"/>
</dbReference>
<feature type="region of interest" description="Disordered" evidence="4">
    <location>
        <begin position="1946"/>
        <end position="1975"/>
    </location>
</feature>